<keyword evidence="1" id="KW-1133">Transmembrane helix</keyword>
<feature type="transmembrane region" description="Helical" evidence="1">
    <location>
        <begin position="141"/>
        <end position="161"/>
    </location>
</feature>
<dbReference type="Proteomes" id="UP000738349">
    <property type="component" value="Unassembled WGS sequence"/>
</dbReference>
<comment type="caution">
    <text evidence="3">The sequence shown here is derived from an EMBL/GenBank/DDBJ whole genome shotgun (WGS) entry which is preliminary data.</text>
</comment>
<feature type="transmembrane region" description="Helical" evidence="1">
    <location>
        <begin position="299"/>
        <end position="327"/>
    </location>
</feature>
<organism evidence="3 4">
    <name type="scientific">Dactylonectria macrodidyma</name>
    <dbReference type="NCBI Taxonomy" id="307937"/>
    <lineage>
        <taxon>Eukaryota</taxon>
        <taxon>Fungi</taxon>
        <taxon>Dikarya</taxon>
        <taxon>Ascomycota</taxon>
        <taxon>Pezizomycotina</taxon>
        <taxon>Sordariomycetes</taxon>
        <taxon>Hypocreomycetidae</taxon>
        <taxon>Hypocreales</taxon>
        <taxon>Nectriaceae</taxon>
        <taxon>Dactylonectria</taxon>
    </lineage>
</organism>
<feature type="domain" description="Acyltransferase 3" evidence="2">
    <location>
        <begin position="95"/>
        <end position="489"/>
    </location>
</feature>
<protein>
    <submittedName>
        <fullName evidence="3">Acyltransferase family-domain-containing protein</fullName>
    </submittedName>
</protein>
<dbReference type="EMBL" id="JAGMUV010000001">
    <property type="protein sequence ID" value="KAH7175252.1"/>
    <property type="molecule type" value="Genomic_DNA"/>
</dbReference>
<name>A0A9P9FS74_9HYPO</name>
<reference evidence="3" key="1">
    <citation type="journal article" date="2021" name="Nat. Commun.">
        <title>Genetic determinants of endophytism in the Arabidopsis root mycobiome.</title>
        <authorList>
            <person name="Mesny F."/>
            <person name="Miyauchi S."/>
            <person name="Thiergart T."/>
            <person name="Pickel B."/>
            <person name="Atanasova L."/>
            <person name="Karlsson M."/>
            <person name="Huettel B."/>
            <person name="Barry K.W."/>
            <person name="Haridas S."/>
            <person name="Chen C."/>
            <person name="Bauer D."/>
            <person name="Andreopoulos W."/>
            <person name="Pangilinan J."/>
            <person name="LaButti K."/>
            <person name="Riley R."/>
            <person name="Lipzen A."/>
            <person name="Clum A."/>
            <person name="Drula E."/>
            <person name="Henrissat B."/>
            <person name="Kohler A."/>
            <person name="Grigoriev I.V."/>
            <person name="Martin F.M."/>
            <person name="Hacquard S."/>
        </authorList>
    </citation>
    <scope>NUCLEOTIDE SEQUENCE</scope>
    <source>
        <strain evidence="3">MPI-CAGE-AT-0147</strain>
    </source>
</reference>
<keyword evidence="1" id="KW-0812">Transmembrane</keyword>
<feature type="transmembrane region" description="Helical" evidence="1">
    <location>
        <begin position="474"/>
        <end position="494"/>
    </location>
</feature>
<dbReference type="InterPro" id="IPR002656">
    <property type="entry name" value="Acyl_transf_3_dom"/>
</dbReference>
<keyword evidence="3" id="KW-0808">Transferase</keyword>
<evidence type="ECO:0000313" key="3">
    <source>
        <dbReference type="EMBL" id="KAH7175252.1"/>
    </source>
</evidence>
<proteinExistence type="predicted"/>
<accession>A0A9P9FS74</accession>
<dbReference type="AlphaFoldDB" id="A0A9P9FS74"/>
<dbReference type="InterPro" id="IPR050879">
    <property type="entry name" value="Acyltransferase_3"/>
</dbReference>
<dbReference type="Pfam" id="PF01757">
    <property type="entry name" value="Acyl_transf_3"/>
    <property type="match status" value="1"/>
</dbReference>
<gene>
    <name evidence="3" type="ORF">EDB81DRAFT_849533</name>
</gene>
<dbReference type="PANTHER" id="PTHR23028">
    <property type="entry name" value="ACETYLTRANSFERASE"/>
    <property type="match status" value="1"/>
</dbReference>
<evidence type="ECO:0000256" key="1">
    <source>
        <dbReference type="SAM" id="Phobius"/>
    </source>
</evidence>
<feature type="transmembrane region" description="Helical" evidence="1">
    <location>
        <begin position="433"/>
        <end position="454"/>
    </location>
</feature>
<feature type="transmembrane region" description="Helical" evidence="1">
    <location>
        <begin position="191"/>
        <end position="214"/>
    </location>
</feature>
<evidence type="ECO:0000259" key="2">
    <source>
        <dbReference type="Pfam" id="PF01757"/>
    </source>
</evidence>
<keyword evidence="1" id="KW-0472">Membrane</keyword>
<sequence>MNGQASKREASLEQSRGLLNGASSPASDFGDDNSGTYQKLSHLGRVGHLQGLIESTRSLSLSFVIGRILWFLVPSFLQGRQVRSQLFPAKLGPTAYLDGVRGVACLMVFNQHYFSTAYDTRQVWGCQGGNYNIMRLPIVRVAYGGNEAVAMFFIISGYALSYRCLKLARSRNIEGFSTSLGSLVFRRAMRLFIPVAVSMFIIMWFVHLNMFEWARAAVKNPTYFRLGSPPPPPLGSLSAQLLDLGTVLLNAIQVFDWPRFTGVSHYNLHLWTIPVEFRCSLYLFVVLMGTAHLRPKARMLVLSFIIWFTYMAVRWDFLMFLVGMALVEWDLYRGAHTSSPALPLAEKGKAGSHKTLKIFFWNSIIILALYFLSQPNFFPHDTPGWDYLTTIIPERWYEFRARYWQNIGAVLFMFALGHSEHWQRFFTSDIIQYLGKISYALYLVHGTVILLVSLRLDMMMLDITGVDGYRYHVGFLLGSFFSIPLVFWCADVFWRAVDIPSVKFARWFEGKLGFGKA</sequence>
<feature type="transmembrane region" description="Helical" evidence="1">
    <location>
        <begin position="356"/>
        <end position="373"/>
    </location>
</feature>
<keyword evidence="4" id="KW-1185">Reference proteome</keyword>
<dbReference type="OrthoDB" id="5819582at2759"/>
<feature type="transmembrane region" description="Helical" evidence="1">
    <location>
        <begin position="275"/>
        <end position="293"/>
    </location>
</feature>
<keyword evidence="3" id="KW-0012">Acyltransferase</keyword>
<evidence type="ECO:0000313" key="4">
    <source>
        <dbReference type="Proteomes" id="UP000738349"/>
    </source>
</evidence>
<dbReference type="PANTHER" id="PTHR23028:SF134">
    <property type="entry name" value="PUTATIVE (AFU_ORTHOLOGUE AFUA_4G08520)-RELATED"/>
    <property type="match status" value="1"/>
</dbReference>
<dbReference type="GO" id="GO:0016747">
    <property type="term" value="F:acyltransferase activity, transferring groups other than amino-acyl groups"/>
    <property type="evidence" value="ECO:0007669"/>
    <property type="project" value="InterPro"/>
</dbReference>